<evidence type="ECO:0000313" key="1">
    <source>
        <dbReference type="EMBL" id="PRX39226.1"/>
    </source>
</evidence>
<dbReference type="AlphaFoldDB" id="A0A2T0LBD0"/>
<evidence type="ECO:0000313" key="2">
    <source>
        <dbReference type="Proteomes" id="UP000237797"/>
    </source>
</evidence>
<reference evidence="1 2" key="1">
    <citation type="submission" date="2018-03" db="EMBL/GenBank/DDBJ databases">
        <title>Genomic Encyclopedia of Archaeal and Bacterial Type Strains, Phase II (KMG-II): from individual species to whole genera.</title>
        <authorList>
            <person name="Goeker M."/>
        </authorList>
    </citation>
    <scope>NUCLEOTIDE SEQUENCE [LARGE SCALE GENOMIC DNA]</scope>
    <source>
        <strain evidence="1 2">DSM 44946</strain>
    </source>
</reference>
<comment type="caution">
    <text evidence="1">The sequence shown here is derived from an EMBL/GenBank/DDBJ whole genome shotgun (WGS) entry which is preliminary data.</text>
</comment>
<organism evidence="1 2">
    <name type="scientific">Planifilum fimeticola</name>
    <dbReference type="NCBI Taxonomy" id="201975"/>
    <lineage>
        <taxon>Bacteria</taxon>
        <taxon>Bacillati</taxon>
        <taxon>Bacillota</taxon>
        <taxon>Bacilli</taxon>
        <taxon>Bacillales</taxon>
        <taxon>Thermoactinomycetaceae</taxon>
        <taxon>Planifilum</taxon>
    </lineage>
</organism>
<dbReference type="EMBL" id="PVNE01000027">
    <property type="protein sequence ID" value="PRX39226.1"/>
    <property type="molecule type" value="Genomic_DNA"/>
</dbReference>
<dbReference type="Proteomes" id="UP000237797">
    <property type="component" value="Unassembled WGS sequence"/>
</dbReference>
<keyword evidence="2" id="KW-1185">Reference proteome</keyword>
<sequence length="282" mass="33169">MLKTIPLFLLGGLLNGSFLYRGMNMRTVFAWTLIICLLLSSGCSLLTPEKSVVDKLLEEMENLSEPSEDEKQQVKQEAEQYLKERYGEEFYVDDLHYIWQTDSWDMRGHLKSEKGWDFWVFKDDGQFEDTYFSNRLSRDAQKEFKPIIEKTFDSLINWETSVIAEDEVEDQYAKSIPSYQELRKETQKYQQIITIALATSLTEKNQEQEIEEVYRLVSYLNQNNIRAELDVLYYDPAIKKSGVKEVDFTRRTEYTEYSTGLIEIADVSEIKAKKDIKKNLIK</sequence>
<proteinExistence type="predicted"/>
<accession>A0A2T0LBD0</accession>
<gene>
    <name evidence="1" type="ORF">CLV97_1278</name>
</gene>
<protein>
    <submittedName>
        <fullName evidence="1">Uncharacterized protein</fullName>
    </submittedName>
</protein>
<name>A0A2T0LBD0_9BACL</name>